<feature type="transmembrane region" description="Helical" evidence="7">
    <location>
        <begin position="137"/>
        <end position="158"/>
    </location>
</feature>
<dbReference type="PROSITE" id="PS50850">
    <property type="entry name" value="MFS"/>
    <property type="match status" value="1"/>
</dbReference>
<evidence type="ECO:0000256" key="1">
    <source>
        <dbReference type="ARBA" id="ARBA00004651"/>
    </source>
</evidence>
<feature type="transmembrane region" description="Helical" evidence="7">
    <location>
        <begin position="361"/>
        <end position="381"/>
    </location>
</feature>
<comment type="subcellular location">
    <subcellularLocation>
        <location evidence="1">Cell membrane</location>
        <topology evidence="1">Multi-pass membrane protein</topology>
    </subcellularLocation>
</comment>
<dbReference type="NCBIfam" id="NF002921">
    <property type="entry name" value="PRK03545.1"/>
    <property type="match status" value="1"/>
</dbReference>
<evidence type="ECO:0000256" key="3">
    <source>
        <dbReference type="ARBA" id="ARBA00022475"/>
    </source>
</evidence>
<keyword evidence="3" id="KW-1003">Cell membrane</keyword>
<evidence type="ECO:0000256" key="6">
    <source>
        <dbReference type="ARBA" id="ARBA00023136"/>
    </source>
</evidence>
<feature type="domain" description="Major facilitator superfamily (MFS) profile" evidence="8">
    <location>
        <begin position="12"/>
        <end position="386"/>
    </location>
</feature>
<feature type="transmembrane region" description="Helical" evidence="7">
    <location>
        <begin position="244"/>
        <end position="263"/>
    </location>
</feature>
<reference evidence="9 10" key="1">
    <citation type="submission" date="2020-08" db="EMBL/GenBank/DDBJ databases">
        <authorList>
            <person name="Liu C."/>
            <person name="Sun Q."/>
        </authorList>
    </citation>
    <scope>NUCLEOTIDE SEQUENCE [LARGE SCALE GENOMIC DNA]</scope>
    <source>
        <strain evidence="9 10">NSJ-22</strain>
    </source>
</reference>
<accession>A0ABR7KCD5</accession>
<gene>
    <name evidence="9" type="ORF">H8909_09030</name>
</gene>
<keyword evidence="4 7" id="KW-0812">Transmembrane</keyword>
<dbReference type="CDD" id="cd17324">
    <property type="entry name" value="MFS_NepI_like"/>
    <property type="match status" value="1"/>
</dbReference>
<dbReference type="Gene3D" id="1.20.1250.20">
    <property type="entry name" value="MFS general substrate transporter like domains"/>
    <property type="match status" value="1"/>
</dbReference>
<dbReference type="InterPro" id="IPR050189">
    <property type="entry name" value="MFS_Efflux_Transporters"/>
</dbReference>
<keyword evidence="10" id="KW-1185">Reference proteome</keyword>
<feature type="transmembrane region" description="Helical" evidence="7">
    <location>
        <begin position="296"/>
        <end position="314"/>
    </location>
</feature>
<feature type="transmembrane region" description="Helical" evidence="7">
    <location>
        <begin position="164"/>
        <end position="186"/>
    </location>
</feature>
<comment type="caution">
    <text evidence="9">The sequence shown here is derived from an EMBL/GenBank/DDBJ whole genome shotgun (WGS) entry which is preliminary data.</text>
</comment>
<proteinExistence type="predicted"/>
<evidence type="ECO:0000256" key="4">
    <source>
        <dbReference type="ARBA" id="ARBA00022692"/>
    </source>
</evidence>
<dbReference type="EMBL" id="JACRWG010000039">
    <property type="protein sequence ID" value="MBC6010383.1"/>
    <property type="molecule type" value="Genomic_DNA"/>
</dbReference>
<dbReference type="PANTHER" id="PTHR43124:SF4">
    <property type="entry name" value="SUGAR EFFLUX TRANSPORTER"/>
    <property type="match status" value="1"/>
</dbReference>
<feature type="transmembrane region" description="Helical" evidence="7">
    <location>
        <begin position="207"/>
        <end position="224"/>
    </location>
</feature>
<protein>
    <submittedName>
        <fullName evidence="9">Sugar transporter</fullName>
    </submittedName>
</protein>
<feature type="transmembrane region" description="Helical" evidence="7">
    <location>
        <begin position="321"/>
        <end position="341"/>
    </location>
</feature>
<evidence type="ECO:0000256" key="2">
    <source>
        <dbReference type="ARBA" id="ARBA00022448"/>
    </source>
</evidence>
<keyword evidence="2" id="KW-0813">Transport</keyword>
<dbReference type="InterPro" id="IPR036259">
    <property type="entry name" value="MFS_trans_sf"/>
</dbReference>
<organism evidence="9 10">
    <name type="scientific">Catenibacterium faecis</name>
    <dbReference type="NCBI Taxonomy" id="2764323"/>
    <lineage>
        <taxon>Bacteria</taxon>
        <taxon>Bacillati</taxon>
        <taxon>Bacillota</taxon>
        <taxon>Erysipelotrichia</taxon>
        <taxon>Erysipelotrichales</taxon>
        <taxon>Coprobacillaceae</taxon>
        <taxon>Catenibacterium</taxon>
    </lineage>
</organism>
<dbReference type="RefSeq" id="WP_187012589.1">
    <property type="nucleotide sequence ID" value="NZ_JACRWG010000039.1"/>
</dbReference>
<dbReference type="PANTHER" id="PTHR43124">
    <property type="entry name" value="PURINE EFFLUX PUMP PBUE"/>
    <property type="match status" value="1"/>
</dbReference>
<sequence length="386" mass="42090">MKTKMSLKEWLPLIGMTISAFLVNTSEFMPIGLLTDISNDFNMTAAQAGVMITAYSWTVTILSLPLMLLACKIEPKKLLLGTLTVFSTCQVLSVISIGFPFLVVSRIGVACAHSIFWAIASPLAVRVVSKEHQSKALSAIITGTAIAMVLGMPLGRMIGLNIGWRMTFLCVAVISFVVLVYLAFVFPKIENTESFSINQLPELFKNSRLMITYIITFLFATGYYTTYSYIEPFLQRVAGFPSHLVTITLMLFGVAGLSGSYLFSRYYDDHRFAFVQTVLFGFAGALGLLYPASINMYMIILVCAIWGIAAMAFQTSFQAEIIGCVSTAASSVAMAIFSAIFNLGIGSGTWLGGVVYTNTSLNFIGFVGAMIVLVAAFISFIKFRSK</sequence>
<feature type="transmembrane region" description="Helical" evidence="7">
    <location>
        <begin position="272"/>
        <end position="290"/>
    </location>
</feature>
<dbReference type="InterPro" id="IPR011701">
    <property type="entry name" value="MFS"/>
</dbReference>
<evidence type="ECO:0000259" key="8">
    <source>
        <dbReference type="PROSITE" id="PS50850"/>
    </source>
</evidence>
<dbReference type="Pfam" id="PF07690">
    <property type="entry name" value="MFS_1"/>
    <property type="match status" value="1"/>
</dbReference>
<evidence type="ECO:0000313" key="10">
    <source>
        <dbReference type="Proteomes" id="UP000603474"/>
    </source>
</evidence>
<feature type="transmembrane region" description="Helical" evidence="7">
    <location>
        <begin position="78"/>
        <end position="101"/>
    </location>
</feature>
<dbReference type="Proteomes" id="UP000603474">
    <property type="component" value="Unassembled WGS sequence"/>
</dbReference>
<evidence type="ECO:0000313" key="9">
    <source>
        <dbReference type="EMBL" id="MBC6010383.1"/>
    </source>
</evidence>
<feature type="transmembrane region" description="Helical" evidence="7">
    <location>
        <begin position="49"/>
        <end position="71"/>
    </location>
</feature>
<dbReference type="SUPFAM" id="SSF103473">
    <property type="entry name" value="MFS general substrate transporter"/>
    <property type="match status" value="1"/>
</dbReference>
<evidence type="ECO:0000256" key="5">
    <source>
        <dbReference type="ARBA" id="ARBA00022989"/>
    </source>
</evidence>
<evidence type="ECO:0000256" key="7">
    <source>
        <dbReference type="SAM" id="Phobius"/>
    </source>
</evidence>
<feature type="transmembrane region" description="Helical" evidence="7">
    <location>
        <begin position="107"/>
        <end position="125"/>
    </location>
</feature>
<name>A0ABR7KCD5_9FIRM</name>
<dbReference type="InterPro" id="IPR020846">
    <property type="entry name" value="MFS_dom"/>
</dbReference>
<keyword evidence="9" id="KW-0762">Sugar transport</keyword>
<keyword evidence="5 7" id="KW-1133">Transmembrane helix</keyword>
<keyword evidence="6 7" id="KW-0472">Membrane</keyword>